<comment type="subcellular location">
    <subcellularLocation>
        <location evidence="1">Nucleus</location>
    </subcellularLocation>
</comment>
<dbReference type="STRING" id="4081.A0A3Q7F3J1"/>
<keyword evidence="1" id="KW-0539">Nucleus</keyword>
<name>A0A3Q7F3J1_SOLLC</name>
<dbReference type="PaxDb" id="4081-Solyc02g074610.1.1"/>
<keyword evidence="1" id="KW-0863">Zinc-finger</keyword>
<dbReference type="InParanoid" id="A0A3Q7F3J1"/>
<dbReference type="Gramene" id="Solyc02g074610.2.1">
    <property type="protein sequence ID" value="Solyc02g074610.2.1"/>
    <property type="gene ID" value="Solyc02g074610.2"/>
</dbReference>
<dbReference type="AlphaFoldDB" id="A0A3Q7F3J1"/>
<dbReference type="Proteomes" id="UP000004994">
    <property type="component" value="Chromosome 2"/>
</dbReference>
<comment type="function">
    <text evidence="1">Putative transcription activator involved in regulating light control of development.</text>
</comment>
<dbReference type="PANTHER" id="PTHR31669">
    <property type="entry name" value="PROTEIN FAR1-RELATED SEQUENCE 10-RELATED"/>
    <property type="match status" value="1"/>
</dbReference>
<dbReference type="PANTHER" id="PTHR31669:SF293">
    <property type="entry name" value="PROTEIN FAR1-RELATED SEQUENCE"/>
    <property type="match status" value="1"/>
</dbReference>
<sequence length="195" mass="23502">MKTFQWLLHTWQEAMFGVFPRTIITDQDVAATNTVAKVFPNSAHHFCMSTSHISHEFDDFKSEFIKCLHCTMTLEKFETAWIDLMKMYNLEEHNWLRRISMSVFVTQYDKVVDARYDKVREKDYKTKHSKAILKTLHLMEDEIAKMYTKKIFQKFQEELIQSQKFISEKNEVRDGIHIYKVHLFQRQIPAYIFLF</sequence>
<reference evidence="3" key="1">
    <citation type="journal article" date="2012" name="Nature">
        <title>The tomato genome sequence provides insights into fleshy fruit evolution.</title>
        <authorList>
            <consortium name="Tomato Genome Consortium"/>
        </authorList>
    </citation>
    <scope>NUCLEOTIDE SEQUENCE [LARGE SCALE GENOMIC DNA]</scope>
    <source>
        <strain evidence="3">cv. Heinz 1706</strain>
    </source>
</reference>
<proteinExistence type="inferred from homology"/>
<accession>A0A3Q7F3J1</accession>
<protein>
    <recommendedName>
        <fullName evidence="1">Protein FAR1-RELATED SEQUENCE</fullName>
    </recommendedName>
</protein>
<organism evidence="3">
    <name type="scientific">Solanum lycopersicum</name>
    <name type="common">Tomato</name>
    <name type="synonym">Lycopersicon esculentum</name>
    <dbReference type="NCBI Taxonomy" id="4081"/>
    <lineage>
        <taxon>Eukaryota</taxon>
        <taxon>Viridiplantae</taxon>
        <taxon>Streptophyta</taxon>
        <taxon>Embryophyta</taxon>
        <taxon>Tracheophyta</taxon>
        <taxon>Spermatophyta</taxon>
        <taxon>Magnoliopsida</taxon>
        <taxon>eudicotyledons</taxon>
        <taxon>Gunneridae</taxon>
        <taxon>Pentapetalae</taxon>
        <taxon>asterids</taxon>
        <taxon>lamiids</taxon>
        <taxon>Solanales</taxon>
        <taxon>Solanaceae</taxon>
        <taxon>Solanoideae</taxon>
        <taxon>Solaneae</taxon>
        <taxon>Solanum</taxon>
        <taxon>Solanum subgen. Lycopersicon</taxon>
    </lineage>
</organism>
<keyword evidence="1" id="KW-0479">Metal-binding</keyword>
<evidence type="ECO:0000313" key="3">
    <source>
        <dbReference type="EnsemblPlants" id="Solyc02g074610.2.1"/>
    </source>
</evidence>
<dbReference type="InterPro" id="IPR031052">
    <property type="entry name" value="FHY3/FAR1"/>
</dbReference>
<dbReference type="InterPro" id="IPR018289">
    <property type="entry name" value="MULE_transposase_dom"/>
</dbReference>
<feature type="domain" description="MULE transposase" evidence="2">
    <location>
        <begin position="2"/>
        <end position="49"/>
    </location>
</feature>
<keyword evidence="1" id="KW-0862">Zinc</keyword>
<dbReference type="EnsemblPlants" id="Solyc02g074610.2.1">
    <property type="protein sequence ID" value="Solyc02g074610.2.1"/>
    <property type="gene ID" value="Solyc02g074610.2"/>
</dbReference>
<reference evidence="3" key="2">
    <citation type="submission" date="2019-01" db="UniProtKB">
        <authorList>
            <consortium name="EnsemblPlants"/>
        </authorList>
    </citation>
    <scope>IDENTIFICATION</scope>
    <source>
        <strain evidence="3">cv. Heinz 1706</strain>
    </source>
</reference>
<dbReference type="OMA" id="TSHISHE"/>
<dbReference type="GO" id="GO:0008270">
    <property type="term" value="F:zinc ion binding"/>
    <property type="evidence" value="ECO:0007669"/>
    <property type="project" value="UniProtKB-UniRule"/>
</dbReference>
<dbReference type="Pfam" id="PF10551">
    <property type="entry name" value="MULE"/>
    <property type="match status" value="1"/>
</dbReference>
<dbReference type="GO" id="GO:0006355">
    <property type="term" value="P:regulation of DNA-templated transcription"/>
    <property type="evidence" value="ECO:0007669"/>
    <property type="project" value="UniProtKB-UniRule"/>
</dbReference>
<evidence type="ECO:0000259" key="2">
    <source>
        <dbReference type="Pfam" id="PF10551"/>
    </source>
</evidence>
<comment type="similarity">
    <text evidence="1">Belongs to the FHY3/FAR1 family.</text>
</comment>
<dbReference type="GO" id="GO:0005634">
    <property type="term" value="C:nucleus"/>
    <property type="evidence" value="ECO:0007669"/>
    <property type="project" value="UniProtKB-SubCell"/>
</dbReference>
<keyword evidence="4" id="KW-1185">Reference proteome</keyword>
<evidence type="ECO:0000313" key="4">
    <source>
        <dbReference type="Proteomes" id="UP000004994"/>
    </source>
</evidence>
<evidence type="ECO:0000256" key="1">
    <source>
        <dbReference type="RuleBase" id="RU367018"/>
    </source>
</evidence>